<dbReference type="Proteomes" id="UP000004318">
    <property type="component" value="Unassembled WGS sequence"/>
</dbReference>
<dbReference type="InterPro" id="IPR050464">
    <property type="entry name" value="Zeta_carotene_desat/Oxidored"/>
</dbReference>
<evidence type="ECO:0000313" key="3">
    <source>
        <dbReference type="Proteomes" id="UP000004318"/>
    </source>
</evidence>
<dbReference type="InterPro" id="IPR002937">
    <property type="entry name" value="Amino_oxidase"/>
</dbReference>
<dbReference type="HOGENOM" id="CLU_028123_1_0_5"/>
<dbReference type="Pfam" id="PF01593">
    <property type="entry name" value="Amino_oxidase"/>
    <property type="match status" value="1"/>
</dbReference>
<accession>A3TYG5</accession>
<organism evidence="2 3">
    <name type="scientific">Pseudooceanicola batsensis (strain ATCC BAA-863 / DSM 15984 / KCTC 12145 / HTCC2597)</name>
    <name type="common">Oceanicola batsensis</name>
    <dbReference type="NCBI Taxonomy" id="252305"/>
    <lineage>
        <taxon>Bacteria</taxon>
        <taxon>Pseudomonadati</taxon>
        <taxon>Pseudomonadota</taxon>
        <taxon>Alphaproteobacteria</taxon>
        <taxon>Rhodobacterales</taxon>
        <taxon>Paracoccaceae</taxon>
        <taxon>Pseudooceanicola</taxon>
    </lineage>
</organism>
<dbReference type="RefSeq" id="WP_009806953.1">
    <property type="nucleotide sequence ID" value="NZ_CH724131.1"/>
</dbReference>
<dbReference type="Gene3D" id="3.30.70.1990">
    <property type="match status" value="1"/>
</dbReference>
<dbReference type="EMBL" id="AAMO01000005">
    <property type="protein sequence ID" value="EAQ03199.1"/>
    <property type="molecule type" value="Genomic_DNA"/>
</dbReference>
<dbReference type="GO" id="GO:0016491">
    <property type="term" value="F:oxidoreductase activity"/>
    <property type="evidence" value="ECO:0007669"/>
    <property type="project" value="InterPro"/>
</dbReference>
<dbReference type="OrthoDB" id="20837at2"/>
<dbReference type="PANTHER" id="PTHR42923:SF17">
    <property type="entry name" value="AMINE OXIDASE DOMAIN-CONTAINING PROTEIN"/>
    <property type="match status" value="1"/>
</dbReference>
<dbReference type="InterPro" id="IPR036188">
    <property type="entry name" value="FAD/NAD-bd_sf"/>
</dbReference>
<dbReference type="eggNOG" id="COG2907">
    <property type="taxonomic scope" value="Bacteria"/>
</dbReference>
<evidence type="ECO:0000313" key="2">
    <source>
        <dbReference type="EMBL" id="EAQ03199.1"/>
    </source>
</evidence>
<dbReference type="SUPFAM" id="SSF51905">
    <property type="entry name" value="FAD/NAD(P)-binding domain"/>
    <property type="match status" value="1"/>
</dbReference>
<keyword evidence="3" id="KW-1185">Reference proteome</keyword>
<dbReference type="AlphaFoldDB" id="A3TYG5"/>
<reference evidence="2 3" key="1">
    <citation type="journal article" date="2010" name="J. Bacteriol.">
        <title>Genome sequences of Oceanicola granulosus HTCC2516(T) and Oceanicola batsensis HTCC2597(TDelta).</title>
        <authorList>
            <person name="Thrash J.C."/>
            <person name="Cho J.C."/>
            <person name="Vergin K.L."/>
            <person name="Giovannoni S.J."/>
        </authorList>
    </citation>
    <scope>NUCLEOTIDE SEQUENCE [LARGE SCALE GENOMIC DNA]</scope>
    <source>
        <strain evidence="3">ATCC BAA-863 / DSM 15984 / KCTC 12145 / HTCC2597</strain>
    </source>
</reference>
<name>A3TYG5_PSEBH</name>
<gene>
    <name evidence="2" type="ORF">OB2597_13683</name>
</gene>
<sequence length="434" mass="48037">MPFESSHFPRRRIAVVGGGISGLGAARLLSRNHDVTLVEAAPRLGGHARTVLAGKRGDQPVDTGFIVFNYPNYPLLTRLFDELGVPVVKSDMSFGASVRGGRIEYGLSDLRAVFAQLRNMADPRFIGMLRDVMRFNKRAVAASHDPAMTIGDLLASLGTGIWFRDYYLLPLSGAIWSTPKEKILDFPARAMVQFFKNHALLSHTGQHQWYTVRDGSAQYVTRLEAALRSAGVDIRLSSPVEAIRRRLTGPELRIAGQAWEAFDEVVLATHSDDSLRMLIDPTIEEQAGLSAIRYQPNEVILHADDGVMPRNRRAWASWNYREAQGRIGDSLDLTYWMNRLQPIPQDDPMFVTLNATRAIDPAKIYDQVTMRHPVYDAAALAAQEDMARINGHNNTWFCGAWMRNGFHEDGLASAVDVVEGIASTTPGPAALAAE</sequence>
<dbReference type="Gene3D" id="3.50.50.60">
    <property type="entry name" value="FAD/NAD(P)-binding domain"/>
    <property type="match status" value="1"/>
</dbReference>
<dbReference type="PANTHER" id="PTHR42923">
    <property type="entry name" value="PROTOPORPHYRINOGEN OXIDASE"/>
    <property type="match status" value="1"/>
</dbReference>
<dbReference type="STRING" id="252305.OB2597_13683"/>
<protein>
    <submittedName>
        <fullName evidence="2">Putative cyclopropane/cyclopropene fatty acid synthesis protein, flavin amine oxidase</fullName>
    </submittedName>
</protein>
<evidence type="ECO:0000259" key="1">
    <source>
        <dbReference type="Pfam" id="PF01593"/>
    </source>
</evidence>
<proteinExistence type="predicted"/>
<feature type="domain" description="Amine oxidase" evidence="1">
    <location>
        <begin position="20"/>
        <end position="298"/>
    </location>
</feature>
<dbReference type="Gene3D" id="1.10.405.20">
    <property type="match status" value="1"/>
</dbReference>
<comment type="caution">
    <text evidence="2">The sequence shown here is derived from an EMBL/GenBank/DDBJ whole genome shotgun (WGS) entry which is preliminary data.</text>
</comment>